<dbReference type="InterPro" id="IPR006059">
    <property type="entry name" value="SBP"/>
</dbReference>
<keyword evidence="2" id="KW-0813">Transport</keyword>
<evidence type="ECO:0000256" key="3">
    <source>
        <dbReference type="ARBA" id="ARBA00022729"/>
    </source>
</evidence>
<gene>
    <name evidence="5" type="ORF">C8E97_1803</name>
</gene>
<sequence length="418" mass="46286">MRVVRCLWLLCLLVACGVPAVDPADGAHGRITFVDSQDLSRNPYIKQRVDEWNERNTRHDQVTYVSMPRSTDEYRAQLMARAQDLAGARGDVRSQCYDVMALDSVWTAGFAASGYLVPLSRAEFRVDDFMPAAVESSTTRDDPAIRDELWAVPWRADVGMLYYRADLLAAEGRRPPSTWAELEELAATLGPKHGLAGYVAQLNHYEGLTVNALEAVWGHGGDADRLDAPEAEAGVGMLARGIRRGWIPEAALGYDETASLAEFAEGRALFLRNWPFARSRLDASPLRDRYGVAALPGAGALGGWNLAISRCSAHRGTAREFIRFLTGDESQRFLLENAGYPPTLRGLYEEPDLNARLPHLAVLRAAVANARNRPVSAHYDEVTKVMQRALHSALRNPESLKAELRQLPDRVRRARAGR</sequence>
<dbReference type="RefSeq" id="WP_121003369.1">
    <property type="nucleotide sequence ID" value="NZ_RBXO01000001.1"/>
</dbReference>
<comment type="similarity">
    <text evidence="1">Belongs to the bacterial solute-binding protein 1 family.</text>
</comment>
<name>A0A495VXY7_9PSEU</name>
<proteinExistence type="inferred from homology"/>
<dbReference type="PANTHER" id="PTHR43649:SF34">
    <property type="entry name" value="ABC TRANSPORTER PERIPLASMIC-BINDING PROTEIN YCJN-RELATED"/>
    <property type="match status" value="1"/>
</dbReference>
<organism evidence="5 6">
    <name type="scientific">Saccharothrix australiensis</name>
    <dbReference type="NCBI Taxonomy" id="2072"/>
    <lineage>
        <taxon>Bacteria</taxon>
        <taxon>Bacillati</taxon>
        <taxon>Actinomycetota</taxon>
        <taxon>Actinomycetes</taxon>
        <taxon>Pseudonocardiales</taxon>
        <taxon>Pseudonocardiaceae</taxon>
        <taxon>Saccharothrix</taxon>
    </lineage>
</organism>
<dbReference type="EMBL" id="RBXO01000001">
    <property type="protein sequence ID" value="RKT53245.1"/>
    <property type="molecule type" value="Genomic_DNA"/>
</dbReference>
<protein>
    <submittedName>
        <fullName evidence="5">Multiple sugar transport system substrate-binding protein</fullName>
    </submittedName>
</protein>
<dbReference type="OrthoDB" id="3495561at2"/>
<feature type="signal peptide" evidence="4">
    <location>
        <begin position="1"/>
        <end position="20"/>
    </location>
</feature>
<dbReference type="AlphaFoldDB" id="A0A495VXY7"/>
<dbReference type="SUPFAM" id="SSF53850">
    <property type="entry name" value="Periplasmic binding protein-like II"/>
    <property type="match status" value="1"/>
</dbReference>
<evidence type="ECO:0000313" key="6">
    <source>
        <dbReference type="Proteomes" id="UP000282084"/>
    </source>
</evidence>
<keyword evidence="6" id="KW-1185">Reference proteome</keyword>
<evidence type="ECO:0000256" key="2">
    <source>
        <dbReference type="ARBA" id="ARBA00022448"/>
    </source>
</evidence>
<feature type="chain" id="PRO_5019799892" evidence="4">
    <location>
        <begin position="21"/>
        <end position="418"/>
    </location>
</feature>
<accession>A0A495VXY7</accession>
<dbReference type="Pfam" id="PF01547">
    <property type="entry name" value="SBP_bac_1"/>
    <property type="match status" value="1"/>
</dbReference>
<evidence type="ECO:0000256" key="4">
    <source>
        <dbReference type="SAM" id="SignalP"/>
    </source>
</evidence>
<comment type="caution">
    <text evidence="5">The sequence shown here is derived from an EMBL/GenBank/DDBJ whole genome shotgun (WGS) entry which is preliminary data.</text>
</comment>
<evidence type="ECO:0000256" key="1">
    <source>
        <dbReference type="ARBA" id="ARBA00008520"/>
    </source>
</evidence>
<reference evidence="5 6" key="1">
    <citation type="submission" date="2018-10" db="EMBL/GenBank/DDBJ databases">
        <title>Sequencing the genomes of 1000 actinobacteria strains.</title>
        <authorList>
            <person name="Klenk H.-P."/>
        </authorList>
    </citation>
    <scope>NUCLEOTIDE SEQUENCE [LARGE SCALE GENOMIC DNA]</scope>
    <source>
        <strain evidence="5 6">DSM 43800</strain>
    </source>
</reference>
<dbReference type="Proteomes" id="UP000282084">
    <property type="component" value="Unassembled WGS sequence"/>
</dbReference>
<evidence type="ECO:0000313" key="5">
    <source>
        <dbReference type="EMBL" id="RKT53245.1"/>
    </source>
</evidence>
<dbReference type="InterPro" id="IPR050490">
    <property type="entry name" value="Bact_solute-bd_prot1"/>
</dbReference>
<dbReference type="CDD" id="cd14750">
    <property type="entry name" value="PBP2_TMBP"/>
    <property type="match status" value="1"/>
</dbReference>
<keyword evidence="3 4" id="KW-0732">Signal</keyword>
<dbReference type="PROSITE" id="PS51257">
    <property type="entry name" value="PROKAR_LIPOPROTEIN"/>
    <property type="match status" value="1"/>
</dbReference>
<dbReference type="PANTHER" id="PTHR43649">
    <property type="entry name" value="ARABINOSE-BINDING PROTEIN-RELATED"/>
    <property type="match status" value="1"/>
</dbReference>
<dbReference type="Gene3D" id="3.40.190.10">
    <property type="entry name" value="Periplasmic binding protein-like II"/>
    <property type="match status" value="2"/>
</dbReference>
<keyword evidence="5" id="KW-0762">Sugar transport</keyword>